<feature type="compositionally biased region" description="Low complexity" evidence="10">
    <location>
        <begin position="611"/>
        <end position="621"/>
    </location>
</feature>
<dbReference type="SUPFAM" id="SSF47769">
    <property type="entry name" value="SAM/Pointed domain"/>
    <property type="match status" value="1"/>
</dbReference>
<feature type="region of interest" description="Disordered" evidence="10">
    <location>
        <begin position="263"/>
        <end position="356"/>
    </location>
</feature>
<reference evidence="11" key="1">
    <citation type="submission" date="2022-01" db="EMBL/GenBank/DDBJ databases">
        <authorList>
            <person name="King R."/>
        </authorList>
    </citation>
    <scope>NUCLEOTIDE SEQUENCE</scope>
</reference>
<dbReference type="PANTHER" id="PTHR12247:SF131">
    <property type="entry name" value="LD05287P"/>
    <property type="match status" value="1"/>
</dbReference>
<keyword evidence="8" id="KW-0539">Nucleus</keyword>
<gene>
    <name evidence="11" type="ORF">NEZAVI_LOCUS10506</name>
</gene>
<dbReference type="Gene3D" id="1.10.150.50">
    <property type="entry name" value="Transcription Factor, Ets-1"/>
    <property type="match status" value="1"/>
</dbReference>
<feature type="repeat" description="MBT" evidence="9">
    <location>
        <begin position="630"/>
        <end position="728"/>
    </location>
</feature>
<proteinExistence type="predicted"/>
<feature type="compositionally biased region" description="Polar residues" evidence="10">
    <location>
        <begin position="263"/>
        <end position="283"/>
    </location>
</feature>
<dbReference type="GO" id="GO:0042393">
    <property type="term" value="F:histone binding"/>
    <property type="evidence" value="ECO:0007669"/>
    <property type="project" value="TreeGrafter"/>
</dbReference>
<evidence type="ECO:0000256" key="1">
    <source>
        <dbReference type="ARBA" id="ARBA00004123"/>
    </source>
</evidence>
<dbReference type="InterPro" id="IPR036060">
    <property type="entry name" value="Znf_C2H2C_sf"/>
</dbReference>
<keyword evidence="7" id="KW-0804">Transcription</keyword>
<keyword evidence="12" id="KW-1185">Reference proteome</keyword>
<dbReference type="OrthoDB" id="8188861at2759"/>
<name>A0A9P0HH68_NEZVI</name>
<evidence type="ECO:0000256" key="3">
    <source>
        <dbReference type="ARBA" id="ARBA00022737"/>
    </source>
</evidence>
<feature type="compositionally biased region" description="Low complexity" evidence="10">
    <location>
        <begin position="322"/>
        <end position="331"/>
    </location>
</feature>
<dbReference type="GO" id="GO:0003682">
    <property type="term" value="F:chromatin binding"/>
    <property type="evidence" value="ECO:0007669"/>
    <property type="project" value="TreeGrafter"/>
</dbReference>
<keyword evidence="6" id="KW-0805">Transcription regulation</keyword>
<feature type="repeat" description="MBT" evidence="9">
    <location>
        <begin position="736"/>
        <end position="836"/>
    </location>
</feature>
<evidence type="ECO:0000256" key="2">
    <source>
        <dbReference type="ARBA" id="ARBA00022723"/>
    </source>
</evidence>
<feature type="compositionally biased region" description="Basic and acidic residues" evidence="10">
    <location>
        <begin position="1047"/>
        <end position="1071"/>
    </location>
</feature>
<feature type="region of interest" description="Disordered" evidence="10">
    <location>
        <begin position="475"/>
        <end position="519"/>
    </location>
</feature>
<protein>
    <recommendedName>
        <fullName evidence="13">Lethal(3)malignant brain tumor-like protein 3</fullName>
    </recommendedName>
</protein>
<evidence type="ECO:0000256" key="8">
    <source>
        <dbReference type="ARBA" id="ARBA00023242"/>
    </source>
</evidence>
<comment type="subcellular location">
    <subcellularLocation>
        <location evidence="1">Nucleus</location>
    </subcellularLocation>
</comment>
<evidence type="ECO:0000256" key="6">
    <source>
        <dbReference type="ARBA" id="ARBA00023015"/>
    </source>
</evidence>
<dbReference type="PROSITE" id="PS51802">
    <property type="entry name" value="ZF_CCHHC"/>
    <property type="match status" value="1"/>
</dbReference>
<dbReference type="EMBL" id="OV725081">
    <property type="protein sequence ID" value="CAH1401496.1"/>
    <property type="molecule type" value="Genomic_DNA"/>
</dbReference>
<feature type="compositionally biased region" description="Basic and acidic residues" evidence="10">
    <location>
        <begin position="475"/>
        <end position="488"/>
    </location>
</feature>
<organism evidence="11 12">
    <name type="scientific">Nezara viridula</name>
    <name type="common">Southern green stink bug</name>
    <name type="synonym">Cimex viridulus</name>
    <dbReference type="NCBI Taxonomy" id="85310"/>
    <lineage>
        <taxon>Eukaryota</taxon>
        <taxon>Metazoa</taxon>
        <taxon>Ecdysozoa</taxon>
        <taxon>Arthropoda</taxon>
        <taxon>Hexapoda</taxon>
        <taxon>Insecta</taxon>
        <taxon>Pterygota</taxon>
        <taxon>Neoptera</taxon>
        <taxon>Paraneoptera</taxon>
        <taxon>Hemiptera</taxon>
        <taxon>Heteroptera</taxon>
        <taxon>Panheteroptera</taxon>
        <taxon>Pentatomomorpha</taxon>
        <taxon>Pentatomoidea</taxon>
        <taxon>Pentatomidae</taxon>
        <taxon>Pentatominae</taxon>
        <taxon>Nezara</taxon>
    </lineage>
</organism>
<dbReference type="Pfam" id="PF02820">
    <property type="entry name" value="MBT"/>
    <property type="match status" value="3"/>
</dbReference>
<dbReference type="SUPFAM" id="SSF63748">
    <property type="entry name" value="Tudor/PWWP/MBT"/>
    <property type="match status" value="3"/>
</dbReference>
<dbReference type="GO" id="GO:0005634">
    <property type="term" value="C:nucleus"/>
    <property type="evidence" value="ECO:0007669"/>
    <property type="project" value="UniProtKB-SubCell"/>
</dbReference>
<dbReference type="InterPro" id="IPR050548">
    <property type="entry name" value="PcG_chromatin_remod_factors"/>
</dbReference>
<feature type="region of interest" description="Disordered" evidence="10">
    <location>
        <begin position="565"/>
        <end position="627"/>
    </location>
</feature>
<dbReference type="PROSITE" id="PS51079">
    <property type="entry name" value="MBT"/>
    <property type="match status" value="3"/>
</dbReference>
<dbReference type="InterPro" id="IPR013761">
    <property type="entry name" value="SAM/pointed_sf"/>
</dbReference>
<keyword evidence="5" id="KW-0862">Zinc</keyword>
<dbReference type="InterPro" id="IPR004092">
    <property type="entry name" value="Mbt"/>
</dbReference>
<feature type="region of interest" description="Disordered" evidence="10">
    <location>
        <begin position="1047"/>
        <end position="1127"/>
    </location>
</feature>
<feature type="compositionally biased region" description="Basic and acidic residues" evidence="10">
    <location>
        <begin position="1079"/>
        <end position="1110"/>
    </location>
</feature>
<keyword evidence="4" id="KW-0863">Zinc-finger</keyword>
<dbReference type="CDD" id="cd20103">
    <property type="entry name" value="MBT_L3MBTL1-like_rpt3"/>
    <property type="match status" value="1"/>
</dbReference>
<feature type="compositionally biased region" description="Polar residues" evidence="10">
    <location>
        <begin position="494"/>
        <end position="503"/>
    </location>
</feature>
<accession>A0A9P0HH68</accession>
<dbReference type="AlphaFoldDB" id="A0A9P0HH68"/>
<dbReference type="CDD" id="cd20102">
    <property type="entry name" value="MBT_L3MBTL1-like_rpt2"/>
    <property type="match status" value="1"/>
</dbReference>
<sequence>MSSDVKKSSDIESVAVDNMGGNIVAVPGSTLGNSIEKRTLPLLYVQSSINKPNIGDSGNESVIPINVPKFGAPIAVSSVPNGVAAGAKLVQVQTPSQNIAYVGTLFKQSKGKDMVPQKVLLTPVKGKEVSMARLILPRPSTPSPQGIIPGKKICRSFVVSPVTQSSLIKSNDSTTGKLVQPNIIRPRGVEAKILTNAVIKPATVTKASVPPGLTLVKSSQVQTQCHAVAGAGDKAQMKVILVDMKEDVSEKCDVKINEATKANKASTTDDNSKNENSSTSNDVVTIEDDNEKTEKPLMKSTESETEVAKSVATSSENEKTVSDNTVTKTTTQWDEKESNSPFQSTGDRARKRKGSLISSTAGTPKKVFIGDPYENLKLFPGGEEYDPFKIIDWDSQGLGNLPDSSIKIVKNEFDMVELLDGSDPTDKKKSDEIYCCLSCGCYGLITEFYNENYCSMGCRDDLIAVQHSIFSKKDSDVEMSDSNDKKSSNDNVGVKTTVTANDSRSSDRKMSIDDELPSSKSTEADIIDLIDASSPDSESSIKKNINDDVRLTKIKKIMTKGCKIGRKSDLVKPASQHSPEKSEKQTKIKLRPRVSGKMNKSSSTEDIIAQDLDLGSSNNDNDSPKKKSRFRWNAYLSETKSSGAWVKLFNNPFPSRPNRFKVGQRLEAIDPEHQSNVCLVSVAEVKGYRLKLHFDGYPKDYDFWVNADNPNLFPSEFCNKHKIPLRLPPGLSSKHFDWDAYLSRNNAKAAPQSCFENNSSNLDQVNLFKVDMKLEAVDRKNTFLVCVSTVAAVMENRILVHFDSWDDMYDYWVDISSPYIRPVGWCKNANHELTPPNGIKLEDFSWKKYLKETRSVAAPEKAFVLRPPIEFKKGLKIEAVDKRAPHLIRVATIAEVLPYQVKITFDGFPAHFGYWVDDDCSDIHPVGWSSRAGHPLEPPPAADDFLNSSCPTPGCIGQGYFHGTKKEFHKLAKNCPYTTENLVKDSALSDRLKWSTKTMRRNSDEVINLSDDSAEESDDEPAEMQWAWMKMRQGLKNGVTREKGADYVEEVKGDDEVSHSDDDEMAERKESTSQLSKDSSVKDESVKTDEGLVKKERSPSIEKNSNDGDSSKNSISSEEVSLENSIKVKEEKCENEIPSVKHTEEQKSISPLKTNSENINNISCNNVNKDNCSKVSPTKEKDNCNKVSPTKEEDCIDEVNPLYWTIHQVSKFTKPLISCSKDCFLEEEIDGQGLLMLSKSDLLDYLGLSDSDAERVYRNITQLRQRAVV</sequence>
<evidence type="ECO:0008006" key="13">
    <source>
        <dbReference type="Google" id="ProtNLM"/>
    </source>
</evidence>
<evidence type="ECO:0000256" key="9">
    <source>
        <dbReference type="PROSITE-ProRule" id="PRU00459"/>
    </source>
</evidence>
<evidence type="ECO:0000256" key="5">
    <source>
        <dbReference type="ARBA" id="ARBA00022833"/>
    </source>
</evidence>
<dbReference type="GO" id="GO:0045892">
    <property type="term" value="P:negative regulation of DNA-templated transcription"/>
    <property type="evidence" value="ECO:0007669"/>
    <property type="project" value="TreeGrafter"/>
</dbReference>
<dbReference type="PANTHER" id="PTHR12247">
    <property type="entry name" value="POLYCOMB GROUP PROTEIN"/>
    <property type="match status" value="1"/>
</dbReference>
<feature type="repeat" description="MBT" evidence="9">
    <location>
        <begin position="844"/>
        <end position="939"/>
    </location>
</feature>
<dbReference type="SMART" id="SM00561">
    <property type="entry name" value="MBT"/>
    <property type="match status" value="3"/>
</dbReference>
<evidence type="ECO:0000256" key="7">
    <source>
        <dbReference type="ARBA" id="ARBA00023163"/>
    </source>
</evidence>
<dbReference type="SUPFAM" id="SSF103637">
    <property type="entry name" value="CCHHC domain"/>
    <property type="match status" value="1"/>
</dbReference>
<dbReference type="Gene3D" id="2.30.30.140">
    <property type="match status" value="3"/>
</dbReference>
<dbReference type="Proteomes" id="UP001152798">
    <property type="component" value="Chromosome 5"/>
</dbReference>
<keyword evidence="3" id="KW-0677">Repeat</keyword>
<evidence type="ECO:0000256" key="4">
    <source>
        <dbReference type="ARBA" id="ARBA00022771"/>
    </source>
</evidence>
<evidence type="ECO:0000313" key="12">
    <source>
        <dbReference type="Proteomes" id="UP001152798"/>
    </source>
</evidence>
<dbReference type="InterPro" id="IPR002515">
    <property type="entry name" value="Znf_C2H2C"/>
</dbReference>
<evidence type="ECO:0000256" key="10">
    <source>
        <dbReference type="SAM" id="MobiDB-lite"/>
    </source>
</evidence>
<evidence type="ECO:0000313" key="11">
    <source>
        <dbReference type="EMBL" id="CAH1401496.1"/>
    </source>
</evidence>
<keyword evidence="2" id="KW-0479">Metal-binding</keyword>
<dbReference type="GO" id="GO:0008270">
    <property type="term" value="F:zinc ion binding"/>
    <property type="evidence" value="ECO:0007669"/>
    <property type="project" value="UniProtKB-KW"/>
</dbReference>